<organism evidence="1 2">
    <name type="scientific">Pectobacterium parmentieri</name>
    <dbReference type="NCBI Taxonomy" id="1905730"/>
    <lineage>
        <taxon>Bacteria</taxon>
        <taxon>Pseudomonadati</taxon>
        <taxon>Pseudomonadota</taxon>
        <taxon>Gammaproteobacteria</taxon>
        <taxon>Enterobacterales</taxon>
        <taxon>Pectobacteriaceae</taxon>
        <taxon>Pectobacterium</taxon>
    </lineage>
</organism>
<dbReference type="Proteomes" id="UP000269665">
    <property type="component" value="Unassembled WGS sequence"/>
</dbReference>
<dbReference type="GeneID" id="45850257"/>
<proteinExistence type="predicted"/>
<dbReference type="EMBL" id="PSZG01000001">
    <property type="protein sequence ID" value="RKO75363.1"/>
    <property type="molecule type" value="Genomic_DNA"/>
</dbReference>
<dbReference type="AlphaFoldDB" id="A0A8B3FPL5"/>
<name>A0A8B3FPL5_PECPM</name>
<dbReference type="OrthoDB" id="6464972at2"/>
<reference evidence="1 2" key="1">
    <citation type="journal article" date="2018" name="BMC Genomics">
        <title>High genomic variability in the plant pathogenic bacterium Pectobacterium parmentieri deciphered from de novo assembled complete genomes.</title>
        <authorList>
            <person name="Zoledowska S."/>
            <person name="Motyka-Pomagruk A."/>
            <person name="Sledz W."/>
            <person name="Mengoni A."/>
            <person name="Lojkowska E."/>
        </authorList>
    </citation>
    <scope>NUCLEOTIDE SEQUENCE [LARGE SCALE GENOMIC DNA]</scope>
    <source>
        <strain evidence="1 2">IFB5626</strain>
    </source>
</reference>
<comment type="caution">
    <text evidence="1">The sequence shown here is derived from an EMBL/GenBank/DDBJ whole genome shotgun (WGS) entry which is preliminary data.</text>
</comment>
<evidence type="ECO:0000313" key="1">
    <source>
        <dbReference type="EMBL" id="RKO75363.1"/>
    </source>
</evidence>
<gene>
    <name evidence="1" type="ORF">C5E00_00430</name>
</gene>
<sequence length="309" mass="36383">MSRYDDISNYYYNENSAEMDVKRYLDLLGDSYEIYLEELENNPHELFFRASFLFSYVSLRHIYYYSWQLTFKNKIDNQMLCDFIAFESMGIFCEYASYPEHVDNFKIPLSKQGSAILSFLACHRNDIAEHCYPFILDGLKAMTPGKLGELEVQKLGILAVEMLASEKKQTIDWDSMEIPFDKFYSNFVREALYSKDGKVLTDWLTALCDNHLKWSARSELVENESPLLGYEISEDHQFLWPFEYQAIKNFRAKHGLSTPDIDHPLLKTPMAINHHPDFNQWKAPEWFYPLLDKLIAINPKISFVKDLFK</sequence>
<evidence type="ECO:0000313" key="2">
    <source>
        <dbReference type="Proteomes" id="UP000269665"/>
    </source>
</evidence>
<dbReference type="KEGG" id="ppar:A8F97_12375"/>
<accession>A0A8B3FPL5</accession>
<protein>
    <submittedName>
        <fullName evidence="1">Uncharacterized protein</fullName>
    </submittedName>
</protein>
<dbReference type="RefSeq" id="WP_033071046.1">
    <property type="nucleotide sequence ID" value="NZ_CP015749.1"/>
</dbReference>